<dbReference type="RefSeq" id="WP_074257847.1">
    <property type="nucleotide sequence ID" value="NZ_FSRL01000002.1"/>
</dbReference>
<dbReference type="STRING" id="1217970.SAMN05444002_3674"/>
<evidence type="ECO:0000313" key="1">
    <source>
        <dbReference type="EMBL" id="SIO29503.1"/>
    </source>
</evidence>
<dbReference type="OrthoDB" id="7860307at2"/>
<sequence>MNFTGKEDIEKPIDEVFAAVTDHESFEKQVLRRGYEISRTDALAAPGVGMAWKMRFPIRGQMRDLTARVATYERPEVVALDITIGGLDAVVKIDLIELSKMRTRMSLDIELMPRTITARVLVQSLRLRRASLTQGLRRRMADFALQVEGRAAPTA</sequence>
<dbReference type="AlphaFoldDB" id="A0A1N6IBV3"/>
<evidence type="ECO:0000313" key="2">
    <source>
        <dbReference type="Proteomes" id="UP000184932"/>
    </source>
</evidence>
<dbReference type="CDD" id="cd07812">
    <property type="entry name" value="SRPBCC"/>
    <property type="match status" value="1"/>
</dbReference>
<name>A0A1N6IBV3_9RHOB</name>
<dbReference type="Proteomes" id="UP000184932">
    <property type="component" value="Unassembled WGS sequence"/>
</dbReference>
<dbReference type="EMBL" id="FSRL01000002">
    <property type="protein sequence ID" value="SIO29503.1"/>
    <property type="molecule type" value="Genomic_DNA"/>
</dbReference>
<dbReference type="InterPro" id="IPR023393">
    <property type="entry name" value="START-like_dom_sf"/>
</dbReference>
<dbReference type="SUPFAM" id="SSF55961">
    <property type="entry name" value="Bet v1-like"/>
    <property type="match status" value="1"/>
</dbReference>
<proteinExistence type="predicted"/>
<reference evidence="2" key="1">
    <citation type="submission" date="2016-11" db="EMBL/GenBank/DDBJ databases">
        <authorList>
            <person name="Varghese N."/>
            <person name="Submissions S."/>
        </authorList>
    </citation>
    <scope>NUCLEOTIDE SEQUENCE [LARGE SCALE GENOMIC DNA]</scope>
    <source>
        <strain evidence="2">DSM 29440</strain>
    </source>
</reference>
<evidence type="ECO:0008006" key="3">
    <source>
        <dbReference type="Google" id="ProtNLM"/>
    </source>
</evidence>
<dbReference type="Gene3D" id="3.30.530.20">
    <property type="match status" value="1"/>
</dbReference>
<organism evidence="1 2">
    <name type="scientific">Vannielia litorea</name>
    <dbReference type="NCBI Taxonomy" id="1217970"/>
    <lineage>
        <taxon>Bacteria</taxon>
        <taxon>Pseudomonadati</taxon>
        <taxon>Pseudomonadota</taxon>
        <taxon>Alphaproteobacteria</taxon>
        <taxon>Rhodobacterales</taxon>
        <taxon>Paracoccaceae</taxon>
        <taxon>Vannielia</taxon>
    </lineage>
</organism>
<keyword evidence="2" id="KW-1185">Reference proteome</keyword>
<accession>A0A1N6IBV3</accession>
<protein>
    <recommendedName>
        <fullName evidence="3">Polyketide cyclase / dehydrase and lipid transport</fullName>
    </recommendedName>
</protein>
<gene>
    <name evidence="1" type="ORF">SAMN05444002_3674</name>
</gene>